<name>A0ABN1A7D5_9ACTN</name>
<evidence type="ECO:0000256" key="3">
    <source>
        <dbReference type="SAM" id="SignalP"/>
    </source>
</evidence>
<keyword evidence="2" id="KW-0812">Transmembrane</keyword>
<comment type="caution">
    <text evidence="4">The sequence shown here is derived from an EMBL/GenBank/DDBJ whole genome shotgun (WGS) entry which is preliminary data.</text>
</comment>
<evidence type="ECO:0000313" key="5">
    <source>
        <dbReference type="Proteomes" id="UP001500909"/>
    </source>
</evidence>
<feature type="compositionally biased region" description="Low complexity" evidence="1">
    <location>
        <begin position="775"/>
        <end position="792"/>
    </location>
</feature>
<sequence length="792" mass="82851">MAEAAGFPVTERPRGRWLRRAAALVAGAPLLAGLTLVPAAQEAHAAPSGSRTVDVDIDSLSPSAAGKGDDAVTVTGSITNEGSSTITDGHIGLRRGPVLNNRSSIDDVARRTGYSAGLDGQEVGGKTEKVGKLAPGVSQPFSLRVPVKKLHLSKDGVYQLGVSFSGRSKGAPYAQVLGIERTFLPWQEGEASKKTQLSYMWPLISKTHLTAETEGDEQQTPIFRDDKLAAEIAPGGRLQQLVALGKDLPVTFVVDPDLLATVDAMTGRYKVEGPNGTTKPGRNQEVAKQWLSDLEQAVQAHEVVALPFGDPDIASLAHKGRVVPSALSHLGPATDLASRTVGTVLPGVKARTDFAWPVEGAVDSSVVDVATSAGAHNVIARSDSMRQSGLSYTPTSARPIGGGNTAVVADAGLSSAFTGDLTKAGNADLAVQNFLAQSLMINLQDPSRQRSIVVAPQRMPTASQAQAMAKAVRALDDSGWAEAQDLSDAAKAKPDPNAIRQVPGTASYPASLRKHELPAAAFRQAQETRTALDDFKVILAEPWRVETPFGNAIMRMMSTEWRGDAKGAEAFRKSVRSYLDGLTTKVHLIQKSDATLSGRSATIPVTVQNNLVRGVKGMTLRLTSSQPNRLNMSKQQTIDVEGGHSQSFKFDTTAHANGPVQVTAQLYTADGKRYGRAMTFEVNVTEITATVMLVIAGGVLLLVLAGVRIYLQRKRAAAREDDGGADGGTGTDDGGAGSDGGDDSPDRDGTGQDGTGRDGGPADGGDGQPGDPEPDTGSESTGASGSGEKVDR</sequence>
<keyword evidence="2" id="KW-1133">Transmembrane helix</keyword>
<feature type="region of interest" description="Disordered" evidence="1">
    <location>
        <begin position="716"/>
        <end position="792"/>
    </location>
</feature>
<protein>
    <submittedName>
        <fullName evidence="4">DUF6049 family protein</fullName>
    </submittedName>
</protein>
<feature type="signal peptide" evidence="3">
    <location>
        <begin position="1"/>
        <end position="45"/>
    </location>
</feature>
<evidence type="ECO:0000256" key="1">
    <source>
        <dbReference type="SAM" id="MobiDB-lite"/>
    </source>
</evidence>
<evidence type="ECO:0000256" key="2">
    <source>
        <dbReference type="SAM" id="Phobius"/>
    </source>
</evidence>
<dbReference type="InterPro" id="IPR046112">
    <property type="entry name" value="DUF6049"/>
</dbReference>
<accession>A0ABN1A7D5</accession>
<dbReference type="Pfam" id="PF19516">
    <property type="entry name" value="DUF6049"/>
    <property type="match status" value="1"/>
</dbReference>
<feature type="transmembrane region" description="Helical" evidence="2">
    <location>
        <begin position="687"/>
        <end position="711"/>
    </location>
</feature>
<feature type="compositionally biased region" description="Gly residues" evidence="1">
    <location>
        <begin position="751"/>
        <end position="768"/>
    </location>
</feature>
<dbReference type="RefSeq" id="WP_346096095.1">
    <property type="nucleotide sequence ID" value="NZ_BAAABY010000026.1"/>
</dbReference>
<proteinExistence type="predicted"/>
<evidence type="ECO:0000313" key="4">
    <source>
        <dbReference type="EMBL" id="GAA0469380.1"/>
    </source>
</evidence>
<gene>
    <name evidence="4" type="ORF">GCM10010361_37030</name>
</gene>
<dbReference type="Proteomes" id="UP001500909">
    <property type="component" value="Unassembled WGS sequence"/>
</dbReference>
<feature type="compositionally biased region" description="Gly residues" evidence="1">
    <location>
        <begin position="725"/>
        <end position="739"/>
    </location>
</feature>
<keyword evidence="5" id="KW-1185">Reference proteome</keyword>
<dbReference type="EMBL" id="BAAABY010000026">
    <property type="protein sequence ID" value="GAA0469380.1"/>
    <property type="molecule type" value="Genomic_DNA"/>
</dbReference>
<feature type="chain" id="PRO_5047203249" evidence="3">
    <location>
        <begin position="46"/>
        <end position="792"/>
    </location>
</feature>
<feature type="region of interest" description="Disordered" evidence="1">
    <location>
        <begin position="45"/>
        <end position="70"/>
    </location>
</feature>
<organism evidence="4 5">
    <name type="scientific">Streptomyces olivaceiscleroticus</name>
    <dbReference type="NCBI Taxonomy" id="68245"/>
    <lineage>
        <taxon>Bacteria</taxon>
        <taxon>Bacillati</taxon>
        <taxon>Actinomycetota</taxon>
        <taxon>Actinomycetes</taxon>
        <taxon>Kitasatosporales</taxon>
        <taxon>Streptomycetaceae</taxon>
        <taxon>Streptomyces</taxon>
    </lineage>
</organism>
<keyword evidence="3" id="KW-0732">Signal</keyword>
<reference evidence="4 5" key="1">
    <citation type="journal article" date="2019" name="Int. J. Syst. Evol. Microbiol.">
        <title>The Global Catalogue of Microorganisms (GCM) 10K type strain sequencing project: providing services to taxonomists for standard genome sequencing and annotation.</title>
        <authorList>
            <consortium name="The Broad Institute Genomics Platform"/>
            <consortium name="The Broad Institute Genome Sequencing Center for Infectious Disease"/>
            <person name="Wu L."/>
            <person name="Ma J."/>
        </authorList>
    </citation>
    <scope>NUCLEOTIDE SEQUENCE [LARGE SCALE GENOMIC DNA]</scope>
    <source>
        <strain evidence="4 5">JCM 4805</strain>
    </source>
</reference>
<keyword evidence="2" id="KW-0472">Membrane</keyword>